<keyword evidence="4 9" id="KW-0418">Kinase</keyword>
<dbReference type="PANTHER" id="PTHR10584:SF166">
    <property type="entry name" value="RIBOKINASE"/>
    <property type="match status" value="1"/>
</dbReference>
<keyword evidence="12" id="KW-1185">Reference proteome</keyword>
<keyword evidence="7 9" id="KW-0630">Potassium</keyword>
<dbReference type="InterPro" id="IPR011877">
    <property type="entry name" value="Ribokinase"/>
</dbReference>
<feature type="binding site" evidence="9">
    <location>
        <begin position="11"/>
        <end position="13"/>
    </location>
    <ligand>
        <name>substrate</name>
    </ligand>
</feature>
<keyword evidence="3 9" id="KW-0547">Nucleotide-binding</keyword>
<comment type="subcellular location">
    <subcellularLocation>
        <location evidence="9">Cytoplasm</location>
    </subcellularLocation>
</comment>
<organism evidence="11 12">
    <name type="scientific">Gordonia liuliyuniae</name>
    <dbReference type="NCBI Taxonomy" id="2911517"/>
    <lineage>
        <taxon>Bacteria</taxon>
        <taxon>Bacillati</taxon>
        <taxon>Actinomycetota</taxon>
        <taxon>Actinomycetes</taxon>
        <taxon>Mycobacteriales</taxon>
        <taxon>Gordoniaceae</taxon>
        <taxon>Gordonia</taxon>
    </lineage>
</organism>
<comment type="function">
    <text evidence="9">Catalyzes the phosphorylation of ribose at O-5 in a reaction requiring ATP and magnesium. The resulting D-ribose-5-phosphate can then be used either for sythesis of nucleotides, histidine, and tryptophan, or as a component of the pentose phosphate pathway.</text>
</comment>
<feature type="binding site" evidence="9">
    <location>
        <position position="231"/>
    </location>
    <ligand>
        <name>substrate</name>
    </ligand>
</feature>
<dbReference type="Pfam" id="PF00294">
    <property type="entry name" value="PfkB"/>
    <property type="match status" value="1"/>
</dbReference>
<proteinExistence type="inferred from homology"/>
<keyword evidence="5 9" id="KW-0067">ATP-binding</keyword>
<keyword evidence="1 9" id="KW-0808">Transferase</keyword>
<evidence type="ECO:0000256" key="7">
    <source>
        <dbReference type="ARBA" id="ARBA00022958"/>
    </source>
</evidence>
<comment type="subunit">
    <text evidence="9">Homodimer.</text>
</comment>
<feature type="binding site" evidence="9">
    <location>
        <position position="179"/>
    </location>
    <ligand>
        <name>ATP</name>
        <dbReference type="ChEBI" id="CHEBI:30616"/>
    </ligand>
</feature>
<evidence type="ECO:0000256" key="5">
    <source>
        <dbReference type="ARBA" id="ARBA00022840"/>
    </source>
</evidence>
<reference evidence="11 12" key="1">
    <citation type="submission" date="2022-01" db="EMBL/GenBank/DDBJ databases">
        <authorList>
            <person name="Huang Y."/>
        </authorList>
    </citation>
    <scope>NUCLEOTIDE SEQUENCE [LARGE SCALE GENOMIC DNA]</scope>
    <source>
        <strain evidence="11 12">HY366</strain>
    </source>
</reference>
<comment type="cofactor">
    <cofactor evidence="9">
        <name>Mg(2+)</name>
        <dbReference type="ChEBI" id="CHEBI:18420"/>
    </cofactor>
    <text evidence="9">Requires a divalent cation, most likely magnesium in vivo, as an electrophilic catalyst to aid phosphoryl group transfer. It is the chelate of the metal and the nucleotide that is the actual substrate.</text>
</comment>
<dbReference type="Proteomes" id="UP001200110">
    <property type="component" value="Unassembled WGS sequence"/>
</dbReference>
<dbReference type="RefSeq" id="WP_236999432.1">
    <property type="nucleotide sequence ID" value="NZ_JAKKOR010000013.1"/>
</dbReference>
<dbReference type="PANTHER" id="PTHR10584">
    <property type="entry name" value="SUGAR KINASE"/>
    <property type="match status" value="1"/>
</dbReference>
<feature type="binding site" evidence="9">
    <location>
        <position position="225"/>
    </location>
    <ligand>
        <name>K(+)</name>
        <dbReference type="ChEBI" id="CHEBI:29103"/>
    </ligand>
</feature>
<dbReference type="GO" id="GO:0016301">
    <property type="term" value="F:kinase activity"/>
    <property type="evidence" value="ECO:0007669"/>
    <property type="project" value="UniProtKB-KW"/>
</dbReference>
<name>A0ABS9IXE2_9ACTN</name>
<comment type="catalytic activity">
    <reaction evidence="9">
        <text>D-ribose + ATP = D-ribose 5-phosphate + ADP + H(+)</text>
        <dbReference type="Rhea" id="RHEA:13697"/>
        <dbReference type="ChEBI" id="CHEBI:15378"/>
        <dbReference type="ChEBI" id="CHEBI:30616"/>
        <dbReference type="ChEBI" id="CHEBI:47013"/>
        <dbReference type="ChEBI" id="CHEBI:78346"/>
        <dbReference type="ChEBI" id="CHEBI:456216"/>
        <dbReference type="EC" id="2.7.1.15"/>
    </reaction>
</comment>
<feature type="binding site" evidence="9">
    <location>
        <position position="262"/>
    </location>
    <ligand>
        <name>K(+)</name>
        <dbReference type="ChEBI" id="CHEBI:29103"/>
    </ligand>
</feature>
<protein>
    <recommendedName>
        <fullName evidence="9">Ribokinase</fullName>
        <shortName evidence="9">RK</shortName>
        <ecNumber evidence="9">2.7.1.15</ecNumber>
    </recommendedName>
</protein>
<feature type="binding site" evidence="9">
    <location>
        <position position="253"/>
    </location>
    <ligand>
        <name>ATP</name>
        <dbReference type="ChEBI" id="CHEBI:30616"/>
    </ligand>
</feature>
<feature type="binding site" evidence="9">
    <location>
        <position position="264"/>
    </location>
    <ligand>
        <name>K(+)</name>
        <dbReference type="ChEBI" id="CHEBI:29103"/>
    </ligand>
</feature>
<evidence type="ECO:0000256" key="6">
    <source>
        <dbReference type="ARBA" id="ARBA00022842"/>
    </source>
</evidence>
<dbReference type="EMBL" id="JAKKOR010000013">
    <property type="protein sequence ID" value="MCF8590234.1"/>
    <property type="molecule type" value="Genomic_DNA"/>
</dbReference>
<feature type="binding site" evidence="9">
    <location>
        <position position="259"/>
    </location>
    <ligand>
        <name>K(+)</name>
        <dbReference type="ChEBI" id="CHEBI:29103"/>
    </ligand>
</feature>
<comment type="caution">
    <text evidence="11">The sequence shown here is derived from an EMBL/GenBank/DDBJ whole genome shotgun (WGS) entry which is preliminary data.</text>
</comment>
<feature type="binding site" evidence="9">
    <location>
        <begin position="199"/>
        <end position="204"/>
    </location>
    <ligand>
        <name>ATP</name>
        <dbReference type="ChEBI" id="CHEBI:30616"/>
    </ligand>
</feature>
<sequence length="283" mass="28382">MTSVVVVGSINLDVVVSCERFPRPGDTVPGSAVSYGQGGKGANQARAAARAGASATFIGAVGDDDAADRVMSALSNDVHVRASRAPGQTGVALVTVDTHGENTIVVVPGANSLLTLSDEDRRVISASDVLLVQLEVPVPVVLDAARAAQQAGTTVMLNPSPVIDLPADLWPLIDVAVVNRAEAHALRSPLDGVGTVVTTVGADGAELRGPDGLVRADGIAVAVADTTGAGDAFAGMLAASWHLPPAERLARANAAGALATTISGAASAPTAADVDAFLRTTHR</sequence>
<evidence type="ECO:0000256" key="3">
    <source>
        <dbReference type="ARBA" id="ARBA00022741"/>
    </source>
</evidence>
<comment type="activity regulation">
    <text evidence="9">Activated by a monovalent cation that binds near, but not in, the active site. The most likely occupant of the site in vivo is potassium. Ion binding induces a conformational change that may alter substrate affinity.</text>
</comment>
<accession>A0ABS9IXE2</accession>
<evidence type="ECO:0000256" key="2">
    <source>
        <dbReference type="ARBA" id="ARBA00022723"/>
    </source>
</evidence>
<feature type="domain" description="Carbohydrate kinase PfkB" evidence="10">
    <location>
        <begin position="1"/>
        <end position="268"/>
    </location>
</feature>
<dbReference type="InterPro" id="IPR029056">
    <property type="entry name" value="Ribokinase-like"/>
</dbReference>
<evidence type="ECO:0000313" key="12">
    <source>
        <dbReference type="Proteomes" id="UP001200110"/>
    </source>
</evidence>
<evidence type="ECO:0000256" key="4">
    <source>
        <dbReference type="ARBA" id="ARBA00022777"/>
    </source>
</evidence>
<feature type="binding site" evidence="9">
    <location>
        <begin position="230"/>
        <end position="231"/>
    </location>
    <ligand>
        <name>ATP</name>
        <dbReference type="ChEBI" id="CHEBI:30616"/>
    </ligand>
</feature>
<dbReference type="PRINTS" id="PR00990">
    <property type="entry name" value="RIBOKINASE"/>
</dbReference>
<keyword evidence="2 9" id="KW-0479">Metal-binding</keyword>
<dbReference type="InterPro" id="IPR002139">
    <property type="entry name" value="Ribo/fructo_kinase"/>
</dbReference>
<keyword evidence="9" id="KW-0963">Cytoplasm</keyword>
<feature type="binding site" evidence="9">
    <location>
        <position position="135"/>
    </location>
    <ligand>
        <name>substrate</name>
    </ligand>
</feature>
<feature type="active site" description="Proton acceptor" evidence="9">
    <location>
        <position position="231"/>
    </location>
</feature>
<evidence type="ECO:0000256" key="1">
    <source>
        <dbReference type="ARBA" id="ARBA00022679"/>
    </source>
</evidence>
<feature type="binding site" evidence="9">
    <location>
        <begin position="39"/>
        <end position="43"/>
    </location>
    <ligand>
        <name>substrate</name>
    </ligand>
</feature>
<evidence type="ECO:0000256" key="9">
    <source>
        <dbReference type="HAMAP-Rule" id="MF_01987"/>
    </source>
</evidence>
<dbReference type="EC" id="2.7.1.15" evidence="9"/>
<evidence type="ECO:0000256" key="8">
    <source>
        <dbReference type="ARBA" id="ARBA00023277"/>
    </source>
</evidence>
<keyword evidence="8 9" id="KW-0119">Carbohydrate metabolism</keyword>
<feature type="binding site" evidence="9">
    <location>
        <position position="267"/>
    </location>
    <ligand>
        <name>K(+)</name>
        <dbReference type="ChEBI" id="CHEBI:29103"/>
    </ligand>
</feature>
<comment type="caution">
    <text evidence="9">Lacks conserved residue(s) required for the propagation of feature annotation.</text>
</comment>
<dbReference type="HAMAP" id="MF_01987">
    <property type="entry name" value="Ribokinase"/>
    <property type="match status" value="1"/>
</dbReference>
<keyword evidence="6 9" id="KW-0460">Magnesium</keyword>
<dbReference type="SUPFAM" id="SSF53613">
    <property type="entry name" value="Ribokinase-like"/>
    <property type="match status" value="1"/>
</dbReference>
<comment type="similarity">
    <text evidence="9">Belongs to the carbohydrate kinase PfkB family. Ribokinase subfamily.</text>
</comment>
<dbReference type="Gene3D" id="3.40.1190.20">
    <property type="match status" value="1"/>
</dbReference>
<feature type="binding site" evidence="9">
    <location>
        <position position="227"/>
    </location>
    <ligand>
        <name>K(+)</name>
        <dbReference type="ChEBI" id="CHEBI:29103"/>
    </ligand>
</feature>
<dbReference type="InterPro" id="IPR011611">
    <property type="entry name" value="PfkB_dom"/>
</dbReference>
<comment type="pathway">
    <text evidence="9">Carbohydrate metabolism; D-ribose degradation; D-ribose 5-phosphate from beta-D-ribopyranose: step 2/2.</text>
</comment>
<evidence type="ECO:0000313" key="11">
    <source>
        <dbReference type="EMBL" id="MCF8590234.1"/>
    </source>
</evidence>
<evidence type="ECO:0000259" key="10">
    <source>
        <dbReference type="Pfam" id="PF00294"/>
    </source>
</evidence>
<gene>
    <name evidence="9" type="primary">rbsK</name>
    <name evidence="11" type="ORF">L5G33_17400</name>
</gene>